<dbReference type="PROSITE" id="PS50112">
    <property type="entry name" value="PAS"/>
    <property type="match status" value="3"/>
</dbReference>
<feature type="region of interest" description="Disordered" evidence="3">
    <location>
        <begin position="46"/>
        <end position="68"/>
    </location>
</feature>
<dbReference type="SMART" id="SM00091">
    <property type="entry name" value="PAS"/>
    <property type="match status" value="3"/>
</dbReference>
<accession>A0A6M0S549</accession>
<dbReference type="SUPFAM" id="SSF54631">
    <property type="entry name" value="CBS-domain pair"/>
    <property type="match status" value="2"/>
</dbReference>
<dbReference type="Pfam" id="PF00989">
    <property type="entry name" value="PAS"/>
    <property type="match status" value="1"/>
</dbReference>
<dbReference type="SUPFAM" id="SSF141868">
    <property type="entry name" value="EAL domain-like"/>
    <property type="match status" value="1"/>
</dbReference>
<reference evidence="9 10" key="1">
    <citation type="journal article" date="2020" name="Microb. Ecol.">
        <title>Ecogenomics of the Marine Benthic Filamentous Cyanobacterium Adonisia.</title>
        <authorList>
            <person name="Walter J.M."/>
            <person name="Coutinho F.H."/>
            <person name="Leomil L."/>
            <person name="Hargreaves P.I."/>
            <person name="Campeao M.E."/>
            <person name="Vieira V.V."/>
            <person name="Silva B.S."/>
            <person name="Fistarol G.O."/>
            <person name="Salomon P.S."/>
            <person name="Sawabe T."/>
            <person name="Mino S."/>
            <person name="Hosokawa M."/>
            <person name="Miyashita H."/>
            <person name="Maruyama F."/>
            <person name="van Verk M.C."/>
            <person name="Dutilh B.E."/>
            <person name="Thompson C.C."/>
            <person name="Thompson F.L."/>
        </authorList>
    </citation>
    <scope>NUCLEOTIDE SEQUENCE [LARGE SCALE GENOMIC DNA]</scope>
    <source>
        <strain evidence="9 10">CCMR0082</strain>
    </source>
</reference>
<dbReference type="FunFam" id="3.30.450.20:FF:000099">
    <property type="entry name" value="Sensory box sensor histidine kinase"/>
    <property type="match status" value="1"/>
</dbReference>
<gene>
    <name evidence="9" type="ORF">D0962_09330</name>
</gene>
<feature type="domain" description="PAC" evidence="5">
    <location>
        <begin position="538"/>
        <end position="590"/>
    </location>
</feature>
<feature type="domain" description="PAS" evidence="4">
    <location>
        <begin position="465"/>
        <end position="535"/>
    </location>
</feature>
<dbReference type="InterPro" id="IPR000160">
    <property type="entry name" value="GGDEF_dom"/>
</dbReference>
<evidence type="ECO:0000259" key="5">
    <source>
        <dbReference type="PROSITE" id="PS50113"/>
    </source>
</evidence>
<dbReference type="Pfam" id="PF00990">
    <property type="entry name" value="GGDEF"/>
    <property type="match status" value="1"/>
</dbReference>
<keyword evidence="2" id="KW-0175">Coiled coil</keyword>
<dbReference type="InterPro" id="IPR000644">
    <property type="entry name" value="CBS_dom"/>
</dbReference>
<feature type="domain" description="PAC" evidence="5">
    <location>
        <begin position="412"/>
        <end position="464"/>
    </location>
</feature>
<dbReference type="InterPro" id="IPR013767">
    <property type="entry name" value="PAS_fold"/>
</dbReference>
<dbReference type="Pfam" id="PF00571">
    <property type="entry name" value="CBS"/>
    <property type="match status" value="3"/>
</dbReference>
<feature type="domain" description="CBS" evidence="8">
    <location>
        <begin position="246"/>
        <end position="304"/>
    </location>
</feature>
<feature type="domain" description="PAC" evidence="5">
    <location>
        <begin position="669"/>
        <end position="721"/>
    </location>
</feature>
<evidence type="ECO:0000313" key="9">
    <source>
        <dbReference type="EMBL" id="NEZ62982.1"/>
    </source>
</evidence>
<dbReference type="CDD" id="cd01948">
    <property type="entry name" value="EAL"/>
    <property type="match status" value="1"/>
</dbReference>
<dbReference type="Gene3D" id="3.30.450.20">
    <property type="entry name" value="PAS domain"/>
    <property type="match status" value="3"/>
</dbReference>
<dbReference type="CDD" id="cd00130">
    <property type="entry name" value="PAS"/>
    <property type="match status" value="3"/>
</dbReference>
<evidence type="ECO:0000256" key="1">
    <source>
        <dbReference type="PROSITE-ProRule" id="PRU00703"/>
    </source>
</evidence>
<dbReference type="SUPFAM" id="SSF55073">
    <property type="entry name" value="Nucleotide cyclase"/>
    <property type="match status" value="1"/>
</dbReference>
<dbReference type="PROSITE" id="PS50883">
    <property type="entry name" value="EAL"/>
    <property type="match status" value="1"/>
</dbReference>
<feature type="coiled-coil region" evidence="2">
    <location>
        <begin position="304"/>
        <end position="339"/>
    </location>
</feature>
<evidence type="ECO:0000259" key="7">
    <source>
        <dbReference type="PROSITE" id="PS50887"/>
    </source>
</evidence>
<dbReference type="SMART" id="SM00267">
    <property type="entry name" value="GGDEF"/>
    <property type="match status" value="1"/>
</dbReference>
<feature type="domain" description="CBS" evidence="8">
    <location>
        <begin position="176"/>
        <end position="237"/>
    </location>
</feature>
<dbReference type="InterPro" id="IPR001633">
    <property type="entry name" value="EAL_dom"/>
</dbReference>
<dbReference type="SUPFAM" id="SSF55785">
    <property type="entry name" value="PYP-like sensor domain (PAS domain)"/>
    <property type="match status" value="3"/>
</dbReference>
<dbReference type="InterPro" id="IPR035965">
    <property type="entry name" value="PAS-like_dom_sf"/>
</dbReference>
<dbReference type="Gene3D" id="3.30.70.270">
    <property type="match status" value="1"/>
</dbReference>
<keyword evidence="1" id="KW-0129">CBS domain</keyword>
<dbReference type="InterPro" id="IPR000014">
    <property type="entry name" value="PAS"/>
</dbReference>
<dbReference type="InterPro" id="IPR001610">
    <property type="entry name" value="PAC"/>
</dbReference>
<feature type="domain" description="CBS" evidence="8">
    <location>
        <begin position="109"/>
        <end position="167"/>
    </location>
</feature>
<proteinExistence type="predicted"/>
<dbReference type="PROSITE" id="PS51371">
    <property type="entry name" value="CBS"/>
    <property type="match status" value="3"/>
</dbReference>
<dbReference type="InterPro" id="IPR052155">
    <property type="entry name" value="Biofilm_reg_signaling"/>
</dbReference>
<evidence type="ECO:0000256" key="2">
    <source>
        <dbReference type="SAM" id="Coils"/>
    </source>
</evidence>
<dbReference type="CDD" id="cd04620">
    <property type="entry name" value="CBS_two-component_sensor_histidine_kinase_repeat1"/>
    <property type="match status" value="1"/>
</dbReference>
<comment type="caution">
    <text evidence="9">The sequence shown here is derived from an EMBL/GenBank/DDBJ whole genome shotgun (WGS) entry which is preliminary data.</text>
</comment>
<feature type="domain" description="EAL" evidence="6">
    <location>
        <begin position="897"/>
        <end position="1144"/>
    </location>
</feature>
<dbReference type="InterPro" id="IPR029787">
    <property type="entry name" value="Nucleotide_cyclase"/>
</dbReference>
<dbReference type="Proteomes" id="UP000473574">
    <property type="component" value="Unassembled WGS sequence"/>
</dbReference>
<dbReference type="GO" id="GO:0006355">
    <property type="term" value="P:regulation of DNA-templated transcription"/>
    <property type="evidence" value="ECO:0007669"/>
    <property type="project" value="InterPro"/>
</dbReference>
<feature type="domain" description="GGDEF" evidence="7">
    <location>
        <begin position="753"/>
        <end position="886"/>
    </location>
</feature>
<evidence type="ECO:0000259" key="6">
    <source>
        <dbReference type="PROSITE" id="PS50883"/>
    </source>
</evidence>
<dbReference type="SMART" id="SM00086">
    <property type="entry name" value="PAC"/>
    <property type="match status" value="3"/>
</dbReference>
<feature type="domain" description="PAS" evidence="4">
    <location>
        <begin position="591"/>
        <end position="664"/>
    </location>
</feature>
<protein>
    <submittedName>
        <fullName evidence="9">EAL domain-containing protein</fullName>
    </submittedName>
</protein>
<dbReference type="InterPro" id="IPR013656">
    <property type="entry name" value="PAS_4"/>
</dbReference>
<dbReference type="Pfam" id="PF08447">
    <property type="entry name" value="PAS_3"/>
    <property type="match status" value="1"/>
</dbReference>
<dbReference type="Gene3D" id="3.20.20.450">
    <property type="entry name" value="EAL domain"/>
    <property type="match status" value="1"/>
</dbReference>
<dbReference type="SMART" id="SM00116">
    <property type="entry name" value="CBS"/>
    <property type="match status" value="4"/>
</dbReference>
<evidence type="ECO:0000313" key="10">
    <source>
        <dbReference type="Proteomes" id="UP000473574"/>
    </source>
</evidence>
<dbReference type="FunFam" id="3.30.70.270:FF:000001">
    <property type="entry name" value="Diguanylate cyclase domain protein"/>
    <property type="match status" value="1"/>
</dbReference>
<dbReference type="SMART" id="SM00052">
    <property type="entry name" value="EAL"/>
    <property type="match status" value="1"/>
</dbReference>
<evidence type="ECO:0000259" key="8">
    <source>
        <dbReference type="PROSITE" id="PS51371"/>
    </source>
</evidence>
<dbReference type="RefSeq" id="WP_163662026.1">
    <property type="nucleotide sequence ID" value="NZ_QZCE01000002.1"/>
</dbReference>
<dbReference type="InterPro" id="IPR035919">
    <property type="entry name" value="EAL_sf"/>
</dbReference>
<dbReference type="Pfam" id="PF00563">
    <property type="entry name" value="EAL"/>
    <property type="match status" value="1"/>
</dbReference>
<evidence type="ECO:0000256" key="3">
    <source>
        <dbReference type="SAM" id="MobiDB-lite"/>
    </source>
</evidence>
<organism evidence="9 10">
    <name type="scientific">Adonisia turfae CCMR0082</name>
    <dbReference type="NCBI Taxonomy" id="2304604"/>
    <lineage>
        <taxon>Bacteria</taxon>
        <taxon>Bacillati</taxon>
        <taxon>Cyanobacteriota</taxon>
        <taxon>Adonisia</taxon>
        <taxon>Adonisia turfae</taxon>
    </lineage>
</organism>
<evidence type="ECO:0000259" key="4">
    <source>
        <dbReference type="PROSITE" id="PS50112"/>
    </source>
</evidence>
<dbReference type="InterPro" id="IPR013655">
    <property type="entry name" value="PAS_fold_3"/>
</dbReference>
<dbReference type="FunFam" id="3.30.450.20:FF:000155">
    <property type="entry name" value="Sensor histidine kinase TodS"/>
    <property type="match status" value="1"/>
</dbReference>
<feature type="domain" description="PAS" evidence="4">
    <location>
        <begin position="336"/>
        <end position="380"/>
    </location>
</feature>
<dbReference type="InterPro" id="IPR046342">
    <property type="entry name" value="CBS_dom_sf"/>
</dbReference>
<dbReference type="Pfam" id="PF08448">
    <property type="entry name" value="PAS_4"/>
    <property type="match status" value="1"/>
</dbReference>
<dbReference type="CDD" id="cd17774">
    <property type="entry name" value="CBS_two-component_sensor_histidine_kinase_repeat2"/>
    <property type="match status" value="1"/>
</dbReference>
<dbReference type="PANTHER" id="PTHR44757:SF4">
    <property type="entry name" value="DIGUANYLATE CYCLASE DGCE-RELATED"/>
    <property type="match status" value="1"/>
</dbReference>
<dbReference type="AlphaFoldDB" id="A0A6M0S549"/>
<dbReference type="NCBIfam" id="TIGR00229">
    <property type="entry name" value="sensory_box"/>
    <property type="match status" value="3"/>
</dbReference>
<sequence length="1144" mass="127888">MSIDPDNSELAIPSTEGFSNRIEFDQTPLIVEPQVPLSQVLSWMSQGEDGQADEAESQSQDAVSDRPRPSSYCLVMSGEQLLGIFTERDVVKIIAQDIDLSAFTIAEVMSRGLITISPGELERPFNVVALLRRHNIRHLPVLDDQHHLVGVVTHTNLRQALKAADLLRLRRVHEAMSTHVVTALADERLLGVIRLMATHQVSCVVIVDVNGVKGAQVPIGIVTERDIVKLQAQNIDLSALVVEAVMSKPLQCVAPEDSLWTVQKQMQTMGVRRLVVADQGALSGLVTQTSILSMLDPSEMYCTIQVLREELNRLQDQRLDLLQAKASQLEQQVKVSESRFRAIFDHTFQFIGLLEPDGTLIEANQAALDFVGLSQEDVINLPFWQTPWWRLSAAIQAQLRKNIERSAQGEFIRYEVDVIGGNNQVITIDFSLSPVKNDAGEVILIIPEGRDISDRKRIEIELEESQNHYASLTAAAPVGIFRADRWGDCVYVNERWCKIAGLSLEDALGTGWAEAIHCDDRTRVSQQWHHATQTSQTFQAEYRLQTPAGSVTWVFGQAVPQYDNDGDYMGYVGTITDITEHKQLEAALEAEKEMAQVTLDSIGDAVITTDAAGNVRHLNPIAETMTGWTTQTARGRPLTQVFQIINETTREPAINPVEQVLLVGLITGLANHTILIRRDGQEFSIEDSAAPIRNKSGQLIGVVMVFHDVTQSRSMARQLSWQATHDTLTELFNRRYFEAELEDIVTTAVQQNQSHVLCYLDLDQFKVVNDTSGHLAGDELLRQLARLLKRHIRAVDIIARLGGDEFGILLAQCPLDRAVNIAEDLRQAIADYPFIWQEKIFRVGVSIGLVVIDSNSTDAIAVMSAADAACYAAKYRGRNRIQIYQKDNAELNQQRQERHWSVVIRQALENDRFCLYRQQIAQTINPQGTPIAFYEVLVRMIRDSGENISPGEFIPAAERYGLMPMLDRWIIRNCLANLEQVLQDGIENVLYSINLSGMSLNDEHFLEYVSAQFERFNVPPECICFEITETAAIADFECAISFIRALNRLGCRFALDDFGSGMSSFAYLKALPVDFLKIDGDFIQGVITDSTTEAIIESIHRIGHVMGLQTIAESVENEAILTKMQTIGVDYVQGYGISYPSFWC</sequence>
<dbReference type="NCBIfam" id="TIGR00254">
    <property type="entry name" value="GGDEF"/>
    <property type="match status" value="1"/>
</dbReference>
<dbReference type="CDD" id="cd01949">
    <property type="entry name" value="GGDEF"/>
    <property type="match status" value="1"/>
</dbReference>
<dbReference type="PANTHER" id="PTHR44757">
    <property type="entry name" value="DIGUANYLATE CYCLASE DGCP"/>
    <property type="match status" value="1"/>
</dbReference>
<dbReference type="PROSITE" id="PS50887">
    <property type="entry name" value="GGDEF"/>
    <property type="match status" value="1"/>
</dbReference>
<name>A0A6M0S549_9CYAN</name>
<dbReference type="EMBL" id="QZCE01000002">
    <property type="protein sequence ID" value="NEZ62982.1"/>
    <property type="molecule type" value="Genomic_DNA"/>
</dbReference>
<dbReference type="PROSITE" id="PS50113">
    <property type="entry name" value="PAC"/>
    <property type="match status" value="3"/>
</dbReference>
<dbReference type="Gene3D" id="3.10.580.10">
    <property type="entry name" value="CBS-domain"/>
    <property type="match status" value="2"/>
</dbReference>
<dbReference type="InterPro" id="IPR043128">
    <property type="entry name" value="Rev_trsase/Diguanyl_cyclase"/>
</dbReference>
<dbReference type="InterPro" id="IPR000700">
    <property type="entry name" value="PAS-assoc_C"/>
</dbReference>